<feature type="compositionally biased region" description="Polar residues" evidence="11">
    <location>
        <begin position="155"/>
        <end position="180"/>
    </location>
</feature>
<keyword evidence="9" id="KW-0539">Nucleus</keyword>
<comment type="similarity">
    <text evidence="10">Belongs to the SGF11 family.</text>
</comment>
<dbReference type="EMBL" id="LWDG02000499">
    <property type="protein sequence ID" value="KAE8264838.1"/>
    <property type="molecule type" value="Genomic_DNA"/>
</dbReference>
<evidence type="ECO:0000256" key="8">
    <source>
        <dbReference type="ARBA" id="ARBA00023163"/>
    </source>
</evidence>
<evidence type="ECO:0000256" key="4">
    <source>
        <dbReference type="ARBA" id="ARBA00022833"/>
    </source>
</evidence>
<feature type="region of interest" description="Disordered" evidence="11">
    <location>
        <begin position="260"/>
        <end position="322"/>
    </location>
</feature>
<evidence type="ECO:0000256" key="2">
    <source>
        <dbReference type="ARBA" id="ARBA00022723"/>
    </source>
</evidence>
<feature type="compositionally biased region" description="Gly residues" evidence="11">
    <location>
        <begin position="298"/>
        <end position="307"/>
    </location>
</feature>
<evidence type="ECO:0000313" key="12">
    <source>
        <dbReference type="EMBL" id="KAE8264838.1"/>
    </source>
</evidence>
<feature type="compositionally biased region" description="Gly residues" evidence="11">
    <location>
        <begin position="263"/>
        <end position="288"/>
    </location>
</feature>
<feature type="compositionally biased region" description="Low complexity" evidence="11">
    <location>
        <begin position="181"/>
        <end position="192"/>
    </location>
</feature>
<reference evidence="12" key="1">
    <citation type="submission" date="2016-04" db="EMBL/GenBank/DDBJ databases">
        <authorList>
            <person name="Nguyen H.D."/>
            <person name="Samba Siva P."/>
            <person name="Cullis J."/>
            <person name="Levesque C.A."/>
            <person name="Hambleton S."/>
        </authorList>
    </citation>
    <scope>NUCLEOTIDE SEQUENCE</scope>
    <source>
        <strain evidence="12">DAOMC 236422</strain>
    </source>
</reference>
<keyword evidence="2" id="KW-0479">Metal-binding</keyword>
<dbReference type="GO" id="GO:0070461">
    <property type="term" value="C:SAGA-type complex"/>
    <property type="evidence" value="ECO:0007669"/>
    <property type="project" value="UniProtKB-ARBA"/>
</dbReference>
<feature type="compositionally biased region" description="Acidic residues" evidence="11">
    <location>
        <begin position="118"/>
        <end position="127"/>
    </location>
</feature>
<evidence type="ECO:0000256" key="7">
    <source>
        <dbReference type="ARBA" id="ARBA00023159"/>
    </source>
</evidence>
<feature type="region of interest" description="Disordered" evidence="11">
    <location>
        <begin position="108"/>
        <end position="127"/>
    </location>
</feature>
<evidence type="ECO:0000313" key="13">
    <source>
        <dbReference type="Proteomes" id="UP000078113"/>
    </source>
</evidence>
<protein>
    <recommendedName>
        <fullName evidence="10">SAGA-associated factor 11</fullName>
    </recommendedName>
</protein>
<keyword evidence="4" id="KW-0862">Zinc</keyword>
<dbReference type="AlphaFoldDB" id="A0A8X7N4D7"/>
<dbReference type="Proteomes" id="UP000078113">
    <property type="component" value="Unassembled WGS sequence"/>
</dbReference>
<keyword evidence="8" id="KW-0804">Transcription</keyword>
<gene>
    <name evidence="12" type="ORF">A4X09_0g6843</name>
</gene>
<accession>A0A8X7N4D7</accession>
<evidence type="ECO:0000256" key="11">
    <source>
        <dbReference type="SAM" id="MobiDB-lite"/>
    </source>
</evidence>
<keyword evidence="13" id="KW-1185">Reference proteome</keyword>
<comment type="caution">
    <text evidence="12">The sequence shown here is derived from an EMBL/GenBank/DDBJ whole genome shotgun (WGS) entry which is preliminary data.</text>
</comment>
<keyword evidence="5" id="KW-0156">Chromatin regulator</keyword>
<evidence type="ECO:0000256" key="6">
    <source>
        <dbReference type="ARBA" id="ARBA00023015"/>
    </source>
</evidence>
<evidence type="ECO:0000256" key="5">
    <source>
        <dbReference type="ARBA" id="ARBA00022853"/>
    </source>
</evidence>
<dbReference type="InterPro" id="IPR013246">
    <property type="entry name" value="SAGA_su_Sgf11"/>
</dbReference>
<evidence type="ECO:0000256" key="1">
    <source>
        <dbReference type="ARBA" id="ARBA00004123"/>
    </source>
</evidence>
<evidence type="ECO:0000256" key="10">
    <source>
        <dbReference type="RuleBase" id="RU261113"/>
    </source>
</evidence>
<dbReference type="Pfam" id="PF08209">
    <property type="entry name" value="Sgf11"/>
    <property type="match status" value="1"/>
</dbReference>
<dbReference type="Gene3D" id="3.30.160.60">
    <property type="entry name" value="Classic Zinc Finger"/>
    <property type="match status" value="1"/>
</dbReference>
<keyword evidence="6" id="KW-0805">Transcription regulation</keyword>
<keyword evidence="7 10" id="KW-0010">Activator</keyword>
<evidence type="ECO:0000256" key="9">
    <source>
        <dbReference type="ARBA" id="ARBA00023242"/>
    </source>
</evidence>
<keyword evidence="3" id="KW-0863">Zinc-finger</keyword>
<organism evidence="12 13">
    <name type="scientific">Tilletia walkeri</name>
    <dbReference type="NCBI Taxonomy" id="117179"/>
    <lineage>
        <taxon>Eukaryota</taxon>
        <taxon>Fungi</taxon>
        <taxon>Dikarya</taxon>
        <taxon>Basidiomycota</taxon>
        <taxon>Ustilaginomycotina</taxon>
        <taxon>Exobasidiomycetes</taxon>
        <taxon>Tilletiales</taxon>
        <taxon>Tilletiaceae</taxon>
        <taxon>Tilletia</taxon>
    </lineage>
</organism>
<name>A0A8X7N4D7_9BASI</name>
<evidence type="ECO:0000256" key="3">
    <source>
        <dbReference type="ARBA" id="ARBA00022771"/>
    </source>
</evidence>
<dbReference type="GO" id="GO:0008270">
    <property type="term" value="F:zinc ion binding"/>
    <property type="evidence" value="ECO:0007669"/>
    <property type="project" value="UniProtKB-KW"/>
</dbReference>
<reference evidence="12" key="2">
    <citation type="journal article" date="2019" name="IMA Fungus">
        <title>Genome sequencing and comparison of five Tilletia species to identify candidate genes for the detection of regulated species infecting wheat.</title>
        <authorList>
            <person name="Nguyen H.D.T."/>
            <person name="Sultana T."/>
            <person name="Kesanakurti P."/>
            <person name="Hambleton S."/>
        </authorList>
    </citation>
    <scope>NUCLEOTIDE SEQUENCE</scope>
    <source>
        <strain evidence="12">DAOMC 236422</strain>
    </source>
</reference>
<sequence length="322" mass="32248">MPNGSVVAEVEEGEVAVDPKAILGARLLAMLLQEVVLDVAVRAHGLISAERREAALASSSSSTSPTSSSPITTSRIQDPSSSSSIAMVKPSPPRRTGDGDAMVVDEEAFGSVGGEGGEREDGEVVEDEEEESVCAKCGKADCVGASGAVDCPDPSGSQAATNSQSPSQANGPTSTPSASQPGPSATATGPTTIKPDLYSHNPLYECLVCSRQVAANRYATHLANCLGIGAKAASSRKVANRGQKIANILENRRKATALVQQEGAGGGRAGTPGTGGMGLLGRADGAGGDSRQSTPVVGGYGGGGGGDVSREASTFHTAGDKK</sequence>
<feature type="region of interest" description="Disordered" evidence="11">
    <location>
        <begin position="153"/>
        <end position="194"/>
    </location>
</feature>
<dbReference type="GO" id="GO:0005634">
    <property type="term" value="C:nucleus"/>
    <property type="evidence" value="ECO:0007669"/>
    <property type="project" value="UniProtKB-SubCell"/>
</dbReference>
<comment type="subcellular location">
    <subcellularLocation>
        <location evidence="1 10">Nucleus</location>
    </subcellularLocation>
</comment>
<feature type="compositionally biased region" description="Low complexity" evidence="11">
    <location>
        <begin position="55"/>
        <end position="84"/>
    </location>
</feature>
<proteinExistence type="inferred from homology"/>
<feature type="region of interest" description="Disordered" evidence="11">
    <location>
        <begin position="53"/>
        <end position="101"/>
    </location>
</feature>
<dbReference type="GO" id="GO:0006325">
    <property type="term" value="P:chromatin organization"/>
    <property type="evidence" value="ECO:0007669"/>
    <property type="project" value="UniProtKB-KW"/>
</dbReference>